<feature type="non-terminal residue" evidence="1">
    <location>
        <position position="192"/>
    </location>
</feature>
<protein>
    <submittedName>
        <fullName evidence="1">Uncharacterized protein</fullName>
    </submittedName>
</protein>
<dbReference type="Proteomes" id="UP000023152">
    <property type="component" value="Unassembled WGS sequence"/>
</dbReference>
<proteinExistence type="predicted"/>
<comment type="caution">
    <text evidence="1">The sequence shown here is derived from an EMBL/GenBank/DDBJ whole genome shotgun (WGS) entry which is preliminary data.</text>
</comment>
<keyword evidence="2" id="KW-1185">Reference proteome</keyword>
<sequence length="192" mass="21816">MATNFNMNDTQVIPRSILVDELGLSAETCGLIEILLERSQHEEEQVLFLSQELAANRDRLAAPLLRPQPYDSRLEDTIRNGGSFELEGLSEKLELRMADQIDFVKKFAQGVNLNQKHVLALFHYAQGIRNAEAASLKQRQDDSLVMRESDIRGSTSAERESSTEEKTAEKIVIRLFFNGRLERLKLCVKLLL</sequence>
<dbReference type="AlphaFoldDB" id="X6MHV9"/>
<accession>X6MHV9</accession>
<evidence type="ECO:0000313" key="1">
    <source>
        <dbReference type="EMBL" id="ETO13246.1"/>
    </source>
</evidence>
<gene>
    <name evidence="1" type="ORF">RFI_24129</name>
</gene>
<name>X6MHV9_RETFI</name>
<reference evidence="1 2" key="1">
    <citation type="journal article" date="2013" name="Curr. Biol.">
        <title>The Genome of the Foraminiferan Reticulomyxa filosa.</title>
        <authorList>
            <person name="Glockner G."/>
            <person name="Hulsmann N."/>
            <person name="Schleicher M."/>
            <person name="Noegel A.A."/>
            <person name="Eichinger L."/>
            <person name="Gallinger C."/>
            <person name="Pawlowski J."/>
            <person name="Sierra R."/>
            <person name="Euteneuer U."/>
            <person name="Pillet L."/>
            <person name="Moustafa A."/>
            <person name="Platzer M."/>
            <person name="Groth M."/>
            <person name="Szafranski K."/>
            <person name="Schliwa M."/>
        </authorList>
    </citation>
    <scope>NUCLEOTIDE SEQUENCE [LARGE SCALE GENOMIC DNA]</scope>
</reference>
<organism evidence="1 2">
    <name type="scientific">Reticulomyxa filosa</name>
    <dbReference type="NCBI Taxonomy" id="46433"/>
    <lineage>
        <taxon>Eukaryota</taxon>
        <taxon>Sar</taxon>
        <taxon>Rhizaria</taxon>
        <taxon>Retaria</taxon>
        <taxon>Foraminifera</taxon>
        <taxon>Monothalamids</taxon>
        <taxon>Reticulomyxidae</taxon>
        <taxon>Reticulomyxa</taxon>
    </lineage>
</organism>
<evidence type="ECO:0000313" key="2">
    <source>
        <dbReference type="Proteomes" id="UP000023152"/>
    </source>
</evidence>
<dbReference type="EMBL" id="ASPP01020722">
    <property type="protein sequence ID" value="ETO13246.1"/>
    <property type="molecule type" value="Genomic_DNA"/>
</dbReference>